<dbReference type="RefSeq" id="WP_126575382.1">
    <property type="nucleotide sequence ID" value="NZ_RXZH01000008.1"/>
</dbReference>
<dbReference type="PRINTS" id="PR01021">
    <property type="entry name" value="OMPADOMAIN"/>
</dbReference>
<dbReference type="Proteomes" id="UP000268973">
    <property type="component" value="Unassembled WGS sequence"/>
</dbReference>
<reference evidence="8 9" key="1">
    <citation type="submission" date="2018-12" db="EMBL/GenBank/DDBJ databases">
        <title>Vibrio sp. isolated from China Sea.</title>
        <authorList>
            <person name="Li Y."/>
        </authorList>
    </citation>
    <scope>NUCLEOTIDE SEQUENCE [LARGE SCALE GENOMIC DNA]</scope>
    <source>
        <strain evidence="8 9">BEI207</strain>
    </source>
</reference>
<dbReference type="EMBL" id="RXZH01000008">
    <property type="protein sequence ID" value="RTZ14467.1"/>
    <property type="molecule type" value="Genomic_DNA"/>
</dbReference>
<feature type="domain" description="OmpA-like" evidence="7">
    <location>
        <begin position="105"/>
        <end position="215"/>
    </location>
</feature>
<dbReference type="OrthoDB" id="9792521at2"/>
<comment type="subcellular location">
    <subcellularLocation>
        <location evidence="1">Cell outer membrane</location>
    </subcellularLocation>
</comment>
<keyword evidence="9" id="KW-1185">Reference proteome</keyword>
<name>A0A3S0P4R8_9VIBR</name>
<gene>
    <name evidence="8" type="ORF">EJ063_16260</name>
</gene>
<keyword evidence="2 4" id="KW-0472">Membrane</keyword>
<evidence type="ECO:0000256" key="5">
    <source>
        <dbReference type="SAM" id="MobiDB-lite"/>
    </source>
</evidence>
<feature type="compositionally biased region" description="Basic and acidic residues" evidence="5">
    <location>
        <begin position="181"/>
        <end position="193"/>
    </location>
</feature>
<dbReference type="InterPro" id="IPR036737">
    <property type="entry name" value="OmpA-like_sf"/>
</dbReference>
<feature type="region of interest" description="Disordered" evidence="5">
    <location>
        <begin position="181"/>
        <end position="204"/>
    </location>
</feature>
<dbReference type="InterPro" id="IPR006665">
    <property type="entry name" value="OmpA-like"/>
</dbReference>
<organism evidence="8 9">
    <name type="scientific">Vibrio aquaticus</name>
    <dbReference type="NCBI Taxonomy" id="2496559"/>
    <lineage>
        <taxon>Bacteria</taxon>
        <taxon>Pseudomonadati</taxon>
        <taxon>Pseudomonadota</taxon>
        <taxon>Gammaproteobacteria</taxon>
        <taxon>Vibrionales</taxon>
        <taxon>Vibrionaceae</taxon>
        <taxon>Vibrio</taxon>
    </lineage>
</organism>
<dbReference type="AlphaFoldDB" id="A0A3S0P4R8"/>
<dbReference type="SUPFAM" id="SSF103088">
    <property type="entry name" value="OmpA-like"/>
    <property type="match status" value="1"/>
</dbReference>
<accession>A0A3S0P4R8</accession>
<protein>
    <submittedName>
        <fullName evidence="8">OmpA family protein</fullName>
    </submittedName>
</protein>
<comment type="caution">
    <text evidence="8">The sequence shown here is derived from an EMBL/GenBank/DDBJ whole genome shotgun (WGS) entry which is preliminary data.</text>
</comment>
<evidence type="ECO:0000256" key="3">
    <source>
        <dbReference type="ARBA" id="ARBA00023237"/>
    </source>
</evidence>
<evidence type="ECO:0000313" key="9">
    <source>
        <dbReference type="Proteomes" id="UP000268973"/>
    </source>
</evidence>
<feature type="signal peptide" evidence="6">
    <location>
        <begin position="1"/>
        <end position="22"/>
    </location>
</feature>
<evidence type="ECO:0000313" key="8">
    <source>
        <dbReference type="EMBL" id="RTZ14467.1"/>
    </source>
</evidence>
<dbReference type="GO" id="GO:0009279">
    <property type="term" value="C:cell outer membrane"/>
    <property type="evidence" value="ECO:0007669"/>
    <property type="project" value="UniProtKB-SubCell"/>
</dbReference>
<dbReference type="CDD" id="cd07185">
    <property type="entry name" value="OmpA_C-like"/>
    <property type="match status" value="1"/>
</dbReference>
<dbReference type="InterPro" id="IPR050330">
    <property type="entry name" value="Bact_OuterMem_StrucFunc"/>
</dbReference>
<proteinExistence type="predicted"/>
<keyword evidence="3" id="KW-0998">Cell outer membrane</keyword>
<evidence type="ECO:0000259" key="7">
    <source>
        <dbReference type="PROSITE" id="PS51123"/>
    </source>
</evidence>
<dbReference type="PROSITE" id="PS51123">
    <property type="entry name" value="OMPA_2"/>
    <property type="match status" value="1"/>
</dbReference>
<dbReference type="InterPro" id="IPR006664">
    <property type="entry name" value="OMP_bac"/>
</dbReference>
<evidence type="ECO:0000256" key="2">
    <source>
        <dbReference type="ARBA" id="ARBA00023136"/>
    </source>
</evidence>
<dbReference type="PANTHER" id="PTHR30329:SF21">
    <property type="entry name" value="LIPOPROTEIN YIAD-RELATED"/>
    <property type="match status" value="1"/>
</dbReference>
<sequence>MNNQKLKWVLLAALPMSSLVMANTATSDVNEALYYYCHQGSNEYQEQVLVGESQRVMYHQGPFMQITAKTDDQTRFDSVKKELEKVGVESNCAQYLLSHAVVDENEQWQQELTAQVLFDFDKSNLNAQSRYLLSQVKARIEQGESQLKVLGHTDSKGEEAYNLKLGMKRADTVKTYLDQDAKAGSEGESHPLKSNDSAQGRHLNRRVEVELLPKS</sequence>
<feature type="chain" id="PRO_5018742241" evidence="6">
    <location>
        <begin position="23"/>
        <end position="215"/>
    </location>
</feature>
<dbReference type="Pfam" id="PF00691">
    <property type="entry name" value="OmpA"/>
    <property type="match status" value="1"/>
</dbReference>
<evidence type="ECO:0000256" key="1">
    <source>
        <dbReference type="ARBA" id="ARBA00004442"/>
    </source>
</evidence>
<dbReference type="Gene3D" id="3.30.1330.60">
    <property type="entry name" value="OmpA-like domain"/>
    <property type="match status" value="1"/>
</dbReference>
<evidence type="ECO:0000256" key="6">
    <source>
        <dbReference type="SAM" id="SignalP"/>
    </source>
</evidence>
<dbReference type="PANTHER" id="PTHR30329">
    <property type="entry name" value="STATOR ELEMENT OF FLAGELLAR MOTOR COMPLEX"/>
    <property type="match status" value="1"/>
</dbReference>
<evidence type="ECO:0000256" key="4">
    <source>
        <dbReference type="PROSITE-ProRule" id="PRU00473"/>
    </source>
</evidence>
<keyword evidence="6" id="KW-0732">Signal</keyword>